<protein>
    <submittedName>
        <fullName evidence="2">Uncharacterized protein</fullName>
    </submittedName>
</protein>
<reference evidence="2 3" key="1">
    <citation type="journal article" date="2024" name="G3 (Bethesda)">
        <title>Genome assembly of Hibiscus sabdariffa L. provides insights into metabolisms of medicinal natural products.</title>
        <authorList>
            <person name="Kim T."/>
        </authorList>
    </citation>
    <scope>NUCLEOTIDE SEQUENCE [LARGE SCALE GENOMIC DNA]</scope>
    <source>
        <strain evidence="2">TK-2024</strain>
        <tissue evidence="2">Old leaves</tissue>
    </source>
</reference>
<accession>A0ABR2TMA2</accession>
<dbReference type="Proteomes" id="UP001396334">
    <property type="component" value="Unassembled WGS sequence"/>
</dbReference>
<evidence type="ECO:0000313" key="2">
    <source>
        <dbReference type="EMBL" id="KAK9038608.1"/>
    </source>
</evidence>
<evidence type="ECO:0000256" key="1">
    <source>
        <dbReference type="SAM" id="MobiDB-lite"/>
    </source>
</evidence>
<dbReference type="EMBL" id="JBBPBN010000005">
    <property type="protein sequence ID" value="KAK9038608.1"/>
    <property type="molecule type" value="Genomic_DNA"/>
</dbReference>
<proteinExistence type="predicted"/>
<feature type="region of interest" description="Disordered" evidence="1">
    <location>
        <begin position="57"/>
        <end position="88"/>
    </location>
</feature>
<evidence type="ECO:0000313" key="3">
    <source>
        <dbReference type="Proteomes" id="UP001396334"/>
    </source>
</evidence>
<organism evidence="2 3">
    <name type="scientific">Hibiscus sabdariffa</name>
    <name type="common">roselle</name>
    <dbReference type="NCBI Taxonomy" id="183260"/>
    <lineage>
        <taxon>Eukaryota</taxon>
        <taxon>Viridiplantae</taxon>
        <taxon>Streptophyta</taxon>
        <taxon>Embryophyta</taxon>
        <taxon>Tracheophyta</taxon>
        <taxon>Spermatophyta</taxon>
        <taxon>Magnoliopsida</taxon>
        <taxon>eudicotyledons</taxon>
        <taxon>Gunneridae</taxon>
        <taxon>Pentapetalae</taxon>
        <taxon>rosids</taxon>
        <taxon>malvids</taxon>
        <taxon>Malvales</taxon>
        <taxon>Malvaceae</taxon>
        <taxon>Malvoideae</taxon>
        <taxon>Hibiscus</taxon>
    </lineage>
</organism>
<keyword evidence="3" id="KW-1185">Reference proteome</keyword>
<gene>
    <name evidence="2" type="ORF">V6N11_023466</name>
</gene>
<comment type="caution">
    <text evidence="2">The sequence shown here is derived from an EMBL/GenBank/DDBJ whole genome shotgun (WGS) entry which is preliminary data.</text>
</comment>
<name>A0ABR2TMA2_9ROSI</name>
<sequence length="88" mass="9637">MASNKLIFKAAPDGVKRGVPHDLIKRLGGIPWLTKRKIPHSLQAYPSFSRLRLWRSTTGTGTDEDEDESSMAWLLSSGSRGAGRRTGG</sequence>